<evidence type="ECO:0000256" key="2">
    <source>
        <dbReference type="ARBA" id="ARBA00022676"/>
    </source>
</evidence>
<dbReference type="GO" id="GO:0008194">
    <property type="term" value="F:UDP-glycosyltransferase activity"/>
    <property type="evidence" value="ECO:0007669"/>
    <property type="project" value="InterPro"/>
</dbReference>
<dbReference type="Pfam" id="PF00201">
    <property type="entry name" value="UDPGT"/>
    <property type="match status" value="1"/>
</dbReference>
<name>A0A1B6HSA4_9HEMI</name>
<keyword evidence="3" id="KW-0808">Transferase</keyword>
<dbReference type="AlphaFoldDB" id="A0A1B6HSA4"/>
<dbReference type="Gene3D" id="3.40.50.2000">
    <property type="entry name" value="Glycogen Phosphorylase B"/>
    <property type="match status" value="1"/>
</dbReference>
<feature type="non-terminal residue" evidence="4">
    <location>
        <position position="1"/>
    </location>
</feature>
<organism evidence="4">
    <name type="scientific">Homalodisca liturata</name>
    <dbReference type="NCBI Taxonomy" id="320908"/>
    <lineage>
        <taxon>Eukaryota</taxon>
        <taxon>Metazoa</taxon>
        <taxon>Ecdysozoa</taxon>
        <taxon>Arthropoda</taxon>
        <taxon>Hexapoda</taxon>
        <taxon>Insecta</taxon>
        <taxon>Pterygota</taxon>
        <taxon>Neoptera</taxon>
        <taxon>Paraneoptera</taxon>
        <taxon>Hemiptera</taxon>
        <taxon>Auchenorrhyncha</taxon>
        <taxon>Membracoidea</taxon>
        <taxon>Cicadellidae</taxon>
        <taxon>Cicadellinae</taxon>
        <taxon>Proconiini</taxon>
        <taxon>Homalodisca</taxon>
    </lineage>
</organism>
<feature type="non-terminal residue" evidence="4">
    <location>
        <position position="205"/>
    </location>
</feature>
<dbReference type="SUPFAM" id="SSF53756">
    <property type="entry name" value="UDP-Glycosyltransferase/glycogen phosphorylase"/>
    <property type="match status" value="1"/>
</dbReference>
<dbReference type="PANTHER" id="PTHR48043">
    <property type="entry name" value="EG:EG0003.4 PROTEIN-RELATED"/>
    <property type="match status" value="1"/>
</dbReference>
<dbReference type="InterPro" id="IPR002213">
    <property type="entry name" value="UDP_glucos_trans"/>
</dbReference>
<proteinExistence type="inferred from homology"/>
<evidence type="ECO:0008006" key="5">
    <source>
        <dbReference type="Google" id="ProtNLM"/>
    </source>
</evidence>
<dbReference type="InterPro" id="IPR050271">
    <property type="entry name" value="UDP-glycosyltransferase"/>
</dbReference>
<comment type="similarity">
    <text evidence="1">Belongs to the UDP-glycosyltransferase family.</text>
</comment>
<dbReference type="EMBL" id="GECU01030147">
    <property type="protein sequence ID" value="JAS77559.1"/>
    <property type="molecule type" value="Transcribed_RNA"/>
</dbReference>
<evidence type="ECO:0000313" key="4">
    <source>
        <dbReference type="EMBL" id="JAS77559.1"/>
    </source>
</evidence>
<reference evidence="4" key="1">
    <citation type="submission" date="2015-11" db="EMBL/GenBank/DDBJ databases">
        <title>De novo transcriptome assembly of four potential Pierce s Disease insect vectors from Arizona vineyards.</title>
        <authorList>
            <person name="Tassone E.E."/>
        </authorList>
    </citation>
    <scope>NUCLEOTIDE SEQUENCE</scope>
</reference>
<sequence>VFGHRFGVPTVTLQGIPTWSAMNLNAGNTPSVASIADFTVIVGTDDMSFMERCKNFFYVMKILFAYYNYHLPAHEYILKTYYKYDFPPLVEMVSNVSLYLVNAHETVGYVQPYTPNIIPIAGITISPDRVPLPEEVKTFMDKAKEGVIYFSFGTMVPVHLLPKNILQAFVNVFKKLKQNVLWKTDLESIPGLTNNVMLIKWVPQP</sequence>
<protein>
    <recommendedName>
        <fullName evidence="5">Glucuronosyltransferase</fullName>
    </recommendedName>
</protein>
<gene>
    <name evidence="4" type="ORF">g.290</name>
</gene>
<dbReference type="PANTHER" id="PTHR48043:SF145">
    <property type="entry name" value="FI06409P-RELATED"/>
    <property type="match status" value="1"/>
</dbReference>
<evidence type="ECO:0000256" key="1">
    <source>
        <dbReference type="ARBA" id="ARBA00009995"/>
    </source>
</evidence>
<keyword evidence="2" id="KW-0328">Glycosyltransferase</keyword>
<accession>A0A1B6HSA4</accession>
<evidence type="ECO:0000256" key="3">
    <source>
        <dbReference type="ARBA" id="ARBA00022679"/>
    </source>
</evidence>